<sequence>MDSYIIHPQTKAQEKALKAVLEALKVDFECLKAGVEEQLPDVVVQKVKKSQQQIAEGKFISLDEMKAIIS</sequence>
<dbReference type="EMBL" id="CP043329">
    <property type="protein sequence ID" value="QEK52353.1"/>
    <property type="molecule type" value="Genomic_DNA"/>
</dbReference>
<organism evidence="1 2">
    <name type="scientific">Pedobacter aquae</name>
    <dbReference type="NCBI Taxonomy" id="2605747"/>
    <lineage>
        <taxon>Bacteria</taxon>
        <taxon>Pseudomonadati</taxon>
        <taxon>Bacteroidota</taxon>
        <taxon>Sphingobacteriia</taxon>
        <taxon>Sphingobacteriales</taxon>
        <taxon>Sphingobacteriaceae</taxon>
        <taxon>Pedobacter</taxon>
    </lineage>
</organism>
<protein>
    <submittedName>
        <fullName evidence="1">Uncharacterized protein</fullName>
    </submittedName>
</protein>
<dbReference type="RefSeq" id="WP_149075152.1">
    <property type="nucleotide sequence ID" value="NZ_CP043329.1"/>
</dbReference>
<proteinExistence type="predicted"/>
<dbReference type="Proteomes" id="UP000323653">
    <property type="component" value="Chromosome"/>
</dbReference>
<name>A0A5C0VL17_9SPHI</name>
<dbReference type="AlphaFoldDB" id="A0A5C0VL17"/>
<reference evidence="1 2" key="1">
    <citation type="submission" date="2019-08" db="EMBL/GenBank/DDBJ databases">
        <title>Pedobacter sp. nov., isolated from Han river, South Korea.</title>
        <authorList>
            <person name="Lee D.-H."/>
            <person name="Kim Y.-S."/>
            <person name="Hwang E.-M."/>
            <person name="Le Tran T.C."/>
            <person name="Cha C.-J."/>
        </authorList>
    </citation>
    <scope>NUCLEOTIDE SEQUENCE [LARGE SCALE GENOMIC DNA]</scope>
    <source>
        <strain evidence="1 2">CJ43</strain>
    </source>
</reference>
<gene>
    <name evidence="1" type="ORF">FYC62_12355</name>
</gene>
<dbReference type="InterPro" id="IPR020271">
    <property type="entry name" value="Uncharacterised_MJ1172"/>
</dbReference>
<dbReference type="KEGG" id="pej:FYC62_12355"/>
<evidence type="ECO:0000313" key="1">
    <source>
        <dbReference type="EMBL" id="QEK52353.1"/>
    </source>
</evidence>
<accession>A0A5C0VL17</accession>
<evidence type="ECO:0000313" key="2">
    <source>
        <dbReference type="Proteomes" id="UP000323653"/>
    </source>
</evidence>
<dbReference type="Pfam" id="PF10884">
    <property type="entry name" value="DUF2683"/>
    <property type="match status" value="1"/>
</dbReference>
<keyword evidence="2" id="KW-1185">Reference proteome</keyword>